<dbReference type="EMBL" id="JAIWYP010000006">
    <property type="protein sequence ID" value="KAH3813340.1"/>
    <property type="molecule type" value="Genomic_DNA"/>
</dbReference>
<name>A0A9D4GA47_DREPO</name>
<sequence>MMSRKEKANGELDMVRANGVLVMRRVNGELDMGIENGELDMREKIVGSIWGEQMLSWIWESRW</sequence>
<keyword evidence="2" id="KW-1185">Reference proteome</keyword>
<accession>A0A9D4GA47</accession>
<reference evidence="1" key="2">
    <citation type="submission" date="2020-11" db="EMBL/GenBank/DDBJ databases">
        <authorList>
            <person name="McCartney M.A."/>
            <person name="Auch B."/>
            <person name="Kono T."/>
            <person name="Mallez S."/>
            <person name="Becker A."/>
            <person name="Gohl D.M."/>
            <person name="Silverstein K.A.T."/>
            <person name="Koren S."/>
            <person name="Bechman K.B."/>
            <person name="Herman A."/>
            <person name="Abrahante J.E."/>
            <person name="Garbe J."/>
        </authorList>
    </citation>
    <scope>NUCLEOTIDE SEQUENCE</scope>
    <source>
        <strain evidence="1">Duluth1</strain>
        <tissue evidence="1">Whole animal</tissue>
    </source>
</reference>
<proteinExistence type="predicted"/>
<reference evidence="1" key="1">
    <citation type="journal article" date="2019" name="bioRxiv">
        <title>The Genome of the Zebra Mussel, Dreissena polymorpha: A Resource for Invasive Species Research.</title>
        <authorList>
            <person name="McCartney M.A."/>
            <person name="Auch B."/>
            <person name="Kono T."/>
            <person name="Mallez S."/>
            <person name="Zhang Y."/>
            <person name="Obille A."/>
            <person name="Becker A."/>
            <person name="Abrahante J.E."/>
            <person name="Garbe J."/>
            <person name="Badalamenti J.P."/>
            <person name="Herman A."/>
            <person name="Mangelson H."/>
            <person name="Liachko I."/>
            <person name="Sullivan S."/>
            <person name="Sone E.D."/>
            <person name="Koren S."/>
            <person name="Silverstein K.A.T."/>
            <person name="Beckman K.B."/>
            <person name="Gohl D.M."/>
        </authorList>
    </citation>
    <scope>NUCLEOTIDE SEQUENCE</scope>
    <source>
        <strain evidence="1">Duluth1</strain>
        <tissue evidence="1">Whole animal</tissue>
    </source>
</reference>
<dbReference type="Proteomes" id="UP000828390">
    <property type="component" value="Unassembled WGS sequence"/>
</dbReference>
<evidence type="ECO:0000313" key="2">
    <source>
        <dbReference type="Proteomes" id="UP000828390"/>
    </source>
</evidence>
<organism evidence="1 2">
    <name type="scientific">Dreissena polymorpha</name>
    <name type="common">Zebra mussel</name>
    <name type="synonym">Mytilus polymorpha</name>
    <dbReference type="NCBI Taxonomy" id="45954"/>
    <lineage>
        <taxon>Eukaryota</taxon>
        <taxon>Metazoa</taxon>
        <taxon>Spiralia</taxon>
        <taxon>Lophotrochozoa</taxon>
        <taxon>Mollusca</taxon>
        <taxon>Bivalvia</taxon>
        <taxon>Autobranchia</taxon>
        <taxon>Heteroconchia</taxon>
        <taxon>Euheterodonta</taxon>
        <taxon>Imparidentia</taxon>
        <taxon>Neoheterodontei</taxon>
        <taxon>Myida</taxon>
        <taxon>Dreissenoidea</taxon>
        <taxon>Dreissenidae</taxon>
        <taxon>Dreissena</taxon>
    </lineage>
</organism>
<dbReference type="AlphaFoldDB" id="A0A9D4GA47"/>
<gene>
    <name evidence="1" type="ORF">DPMN_141795</name>
</gene>
<comment type="caution">
    <text evidence="1">The sequence shown here is derived from an EMBL/GenBank/DDBJ whole genome shotgun (WGS) entry which is preliminary data.</text>
</comment>
<protein>
    <submittedName>
        <fullName evidence="1">Uncharacterized protein</fullName>
    </submittedName>
</protein>
<evidence type="ECO:0000313" key="1">
    <source>
        <dbReference type="EMBL" id="KAH3813340.1"/>
    </source>
</evidence>